<protein>
    <submittedName>
        <fullName evidence="6">IclR family transcriptional regulator</fullName>
    </submittedName>
</protein>
<proteinExistence type="predicted"/>
<feature type="domain" description="HTH iclR-type" evidence="4">
    <location>
        <begin position="2"/>
        <end position="63"/>
    </location>
</feature>
<dbReference type="SUPFAM" id="SSF46785">
    <property type="entry name" value="Winged helix' DNA-binding domain"/>
    <property type="match status" value="1"/>
</dbReference>
<accession>A0AB39BDT2</accession>
<sequence>MIQSIDRAAKILSLLQGARRLGITELGAALELPPSTVHGIVKSLQAHGLVAQERGGNRYMLGPALVKLSSVYLDTLDVRARSIRWMHDLSSETGYATRLGVELFGEVLVIHHDRRPDGSEQMPETGLTLPSHASALGKVLLAFDADHRREALDRPLRTLTGSTTTDPADLEAEFERVRRDSLGYELEEAVIGENSVAAPVYDAGGAAVAALALVVPSAEWPPPAAALTALTDAARSISRDLGAPLR</sequence>
<dbReference type="SMART" id="SM00346">
    <property type="entry name" value="HTH_ICLR"/>
    <property type="match status" value="1"/>
</dbReference>
<keyword evidence="3" id="KW-0804">Transcription</keyword>
<dbReference type="InterPro" id="IPR005471">
    <property type="entry name" value="Tscrpt_reg_IclR_N"/>
</dbReference>
<evidence type="ECO:0000256" key="1">
    <source>
        <dbReference type="ARBA" id="ARBA00023015"/>
    </source>
</evidence>
<dbReference type="InterPro" id="IPR014757">
    <property type="entry name" value="Tscrpt_reg_IclR_C"/>
</dbReference>
<dbReference type="Pfam" id="PF09339">
    <property type="entry name" value="HTH_IclR"/>
    <property type="match status" value="1"/>
</dbReference>
<evidence type="ECO:0000256" key="3">
    <source>
        <dbReference type="ARBA" id="ARBA00023163"/>
    </source>
</evidence>
<dbReference type="InterPro" id="IPR036388">
    <property type="entry name" value="WH-like_DNA-bd_sf"/>
</dbReference>
<dbReference type="Gene3D" id="1.10.10.10">
    <property type="entry name" value="Winged helix-like DNA-binding domain superfamily/Winged helix DNA-binding domain"/>
    <property type="match status" value="1"/>
</dbReference>
<dbReference type="GO" id="GO:0003677">
    <property type="term" value="F:DNA binding"/>
    <property type="evidence" value="ECO:0007669"/>
    <property type="project" value="UniProtKB-KW"/>
</dbReference>
<dbReference type="PROSITE" id="PS51078">
    <property type="entry name" value="ICLR_ED"/>
    <property type="match status" value="1"/>
</dbReference>
<evidence type="ECO:0000259" key="4">
    <source>
        <dbReference type="PROSITE" id="PS51077"/>
    </source>
</evidence>
<dbReference type="Pfam" id="PF01614">
    <property type="entry name" value="IclR_C"/>
    <property type="match status" value="1"/>
</dbReference>
<dbReference type="CDD" id="cd00090">
    <property type="entry name" value="HTH_ARSR"/>
    <property type="match status" value="1"/>
</dbReference>
<dbReference type="AlphaFoldDB" id="A0AB39BDT2"/>
<dbReference type="InterPro" id="IPR029016">
    <property type="entry name" value="GAF-like_dom_sf"/>
</dbReference>
<keyword evidence="2" id="KW-0238">DNA-binding</keyword>
<dbReference type="PROSITE" id="PS51077">
    <property type="entry name" value="HTH_ICLR"/>
    <property type="match status" value="1"/>
</dbReference>
<dbReference type="InterPro" id="IPR036390">
    <property type="entry name" value="WH_DNA-bd_sf"/>
</dbReference>
<evidence type="ECO:0000256" key="2">
    <source>
        <dbReference type="ARBA" id="ARBA00023125"/>
    </source>
</evidence>
<dbReference type="SUPFAM" id="SSF55781">
    <property type="entry name" value="GAF domain-like"/>
    <property type="match status" value="1"/>
</dbReference>
<reference evidence="6" key="1">
    <citation type="submission" date="2024-05" db="EMBL/GenBank/DDBJ databases">
        <title>Herbiconiux sp. A18JL235.</title>
        <authorList>
            <person name="Zhang G."/>
        </authorList>
    </citation>
    <scope>NUCLEOTIDE SEQUENCE</scope>
    <source>
        <strain evidence="6">A18JL235</strain>
    </source>
</reference>
<feature type="domain" description="IclR-ED" evidence="5">
    <location>
        <begin position="64"/>
        <end position="243"/>
    </location>
</feature>
<keyword evidence="1" id="KW-0805">Transcription regulation</keyword>
<dbReference type="InterPro" id="IPR050707">
    <property type="entry name" value="HTH_MetabolicPath_Reg"/>
</dbReference>
<dbReference type="GO" id="GO:0045892">
    <property type="term" value="P:negative regulation of DNA-templated transcription"/>
    <property type="evidence" value="ECO:0007669"/>
    <property type="project" value="TreeGrafter"/>
</dbReference>
<evidence type="ECO:0000313" key="6">
    <source>
        <dbReference type="EMBL" id="XDI04609.1"/>
    </source>
</evidence>
<name>A0AB39BDT2_9MICO</name>
<dbReference type="PANTHER" id="PTHR30136:SF24">
    <property type="entry name" value="HTH-TYPE TRANSCRIPTIONAL REPRESSOR ALLR"/>
    <property type="match status" value="1"/>
</dbReference>
<dbReference type="GO" id="GO:0003700">
    <property type="term" value="F:DNA-binding transcription factor activity"/>
    <property type="evidence" value="ECO:0007669"/>
    <property type="project" value="TreeGrafter"/>
</dbReference>
<evidence type="ECO:0000259" key="5">
    <source>
        <dbReference type="PROSITE" id="PS51078"/>
    </source>
</evidence>
<dbReference type="InterPro" id="IPR011991">
    <property type="entry name" value="ArsR-like_HTH"/>
</dbReference>
<dbReference type="RefSeq" id="WP_368497013.1">
    <property type="nucleotide sequence ID" value="NZ_CP162511.1"/>
</dbReference>
<dbReference type="Gene3D" id="3.30.450.40">
    <property type="match status" value="1"/>
</dbReference>
<dbReference type="EMBL" id="CP162511">
    <property type="protein sequence ID" value="XDI04609.1"/>
    <property type="molecule type" value="Genomic_DNA"/>
</dbReference>
<organism evidence="6">
    <name type="scientific">Herbiconiux sp. A18JL235</name>
    <dbReference type="NCBI Taxonomy" id="3152363"/>
    <lineage>
        <taxon>Bacteria</taxon>
        <taxon>Bacillati</taxon>
        <taxon>Actinomycetota</taxon>
        <taxon>Actinomycetes</taxon>
        <taxon>Micrococcales</taxon>
        <taxon>Microbacteriaceae</taxon>
        <taxon>Herbiconiux</taxon>
    </lineage>
</organism>
<gene>
    <name evidence="6" type="ORF">ABFY20_14885</name>
</gene>
<dbReference type="PANTHER" id="PTHR30136">
    <property type="entry name" value="HELIX-TURN-HELIX TRANSCRIPTIONAL REGULATOR, ICLR FAMILY"/>
    <property type="match status" value="1"/>
</dbReference>